<sequence>MHTKIHPDLLPSLDTKIEELSRVRRRQERRNIKGRPLSVPSPDLGHRNRKHTKEKLWTTDNVRPYICHLDRRNRNRLLDLEFDERIVEGSCVLLLEQLLELSPEIKPQVKQEAMSLAMEWRMNMRVDAENSLEVLGFLQLLASYRLASAFDADELVKYLEKVAEHE</sequence>
<evidence type="ECO:0000256" key="4">
    <source>
        <dbReference type="ARBA" id="ARBA00023089"/>
    </source>
</evidence>
<gene>
    <name evidence="7" type="primary">FRL2_0</name>
    <name evidence="7" type="ORF">CFP56_015049</name>
</gene>
<evidence type="ECO:0000256" key="2">
    <source>
        <dbReference type="ARBA" id="ARBA00022473"/>
    </source>
</evidence>
<comment type="similarity">
    <text evidence="1 5">Belongs to the Frigida family.</text>
</comment>
<keyword evidence="8" id="KW-1185">Reference proteome</keyword>
<keyword evidence="3 5" id="KW-0221">Differentiation</keyword>
<evidence type="ECO:0000313" key="8">
    <source>
        <dbReference type="Proteomes" id="UP000237347"/>
    </source>
</evidence>
<dbReference type="GO" id="GO:0009908">
    <property type="term" value="P:flower development"/>
    <property type="evidence" value="ECO:0007669"/>
    <property type="project" value="UniProtKB-KW"/>
</dbReference>
<feature type="region of interest" description="Disordered" evidence="6">
    <location>
        <begin position="28"/>
        <end position="50"/>
    </location>
</feature>
<accession>A0AAW0KSE7</accession>
<dbReference type="EMBL" id="PKMF04000236">
    <property type="protein sequence ID" value="KAK7841695.1"/>
    <property type="molecule type" value="Genomic_DNA"/>
</dbReference>
<organism evidence="7 8">
    <name type="scientific">Quercus suber</name>
    <name type="common">Cork oak</name>
    <dbReference type="NCBI Taxonomy" id="58331"/>
    <lineage>
        <taxon>Eukaryota</taxon>
        <taxon>Viridiplantae</taxon>
        <taxon>Streptophyta</taxon>
        <taxon>Embryophyta</taxon>
        <taxon>Tracheophyta</taxon>
        <taxon>Spermatophyta</taxon>
        <taxon>Magnoliopsida</taxon>
        <taxon>eudicotyledons</taxon>
        <taxon>Gunneridae</taxon>
        <taxon>Pentapetalae</taxon>
        <taxon>rosids</taxon>
        <taxon>fabids</taxon>
        <taxon>Fagales</taxon>
        <taxon>Fagaceae</taxon>
        <taxon>Quercus</taxon>
    </lineage>
</organism>
<dbReference type="PANTHER" id="PTHR31791">
    <property type="entry name" value="FRIGIDA-LIKE PROTEIN 3-RELATED"/>
    <property type="match status" value="1"/>
</dbReference>
<protein>
    <recommendedName>
        <fullName evidence="5">FRIGIDA-like protein</fullName>
    </recommendedName>
</protein>
<dbReference type="PANTHER" id="PTHR31791:SF60">
    <property type="entry name" value="FRIGIDA-LIKE PROTEIN 5"/>
    <property type="match status" value="1"/>
</dbReference>
<dbReference type="InterPro" id="IPR012474">
    <property type="entry name" value="Frigida"/>
</dbReference>
<dbReference type="Proteomes" id="UP000237347">
    <property type="component" value="Unassembled WGS sequence"/>
</dbReference>
<keyword evidence="4 5" id="KW-0287">Flowering</keyword>
<comment type="caution">
    <text evidence="7">The sequence shown here is derived from an EMBL/GenBank/DDBJ whole genome shotgun (WGS) entry which is preliminary data.</text>
</comment>
<dbReference type="AlphaFoldDB" id="A0AAW0KSE7"/>
<evidence type="ECO:0000256" key="5">
    <source>
        <dbReference type="RuleBase" id="RU364012"/>
    </source>
</evidence>
<name>A0AAW0KSE7_QUESU</name>
<dbReference type="GO" id="GO:0030154">
    <property type="term" value="P:cell differentiation"/>
    <property type="evidence" value="ECO:0007669"/>
    <property type="project" value="UniProtKB-KW"/>
</dbReference>
<proteinExistence type="inferred from homology"/>
<evidence type="ECO:0000256" key="1">
    <source>
        <dbReference type="ARBA" id="ARBA00008956"/>
    </source>
</evidence>
<evidence type="ECO:0000256" key="3">
    <source>
        <dbReference type="ARBA" id="ARBA00022782"/>
    </source>
</evidence>
<keyword evidence="2 5" id="KW-0217">Developmental protein</keyword>
<evidence type="ECO:0000313" key="7">
    <source>
        <dbReference type="EMBL" id="KAK7841695.1"/>
    </source>
</evidence>
<evidence type="ECO:0000256" key="6">
    <source>
        <dbReference type="SAM" id="MobiDB-lite"/>
    </source>
</evidence>
<dbReference type="Pfam" id="PF07899">
    <property type="entry name" value="Frigida"/>
    <property type="match status" value="1"/>
</dbReference>
<reference evidence="7 8" key="1">
    <citation type="journal article" date="2018" name="Sci. Data">
        <title>The draft genome sequence of cork oak.</title>
        <authorList>
            <person name="Ramos A.M."/>
            <person name="Usie A."/>
            <person name="Barbosa P."/>
            <person name="Barros P.M."/>
            <person name="Capote T."/>
            <person name="Chaves I."/>
            <person name="Simoes F."/>
            <person name="Abreu I."/>
            <person name="Carrasquinho I."/>
            <person name="Faro C."/>
            <person name="Guimaraes J.B."/>
            <person name="Mendonca D."/>
            <person name="Nobrega F."/>
            <person name="Rodrigues L."/>
            <person name="Saibo N.J.M."/>
            <person name="Varela M.C."/>
            <person name="Egas C."/>
            <person name="Matos J."/>
            <person name="Miguel C.M."/>
            <person name="Oliveira M.M."/>
            <person name="Ricardo C.P."/>
            <person name="Goncalves S."/>
        </authorList>
    </citation>
    <scope>NUCLEOTIDE SEQUENCE [LARGE SCALE GENOMIC DNA]</scope>
    <source>
        <strain evidence="8">cv. HL8</strain>
    </source>
</reference>